<gene>
    <name evidence="1" type="ORF">CB4_02274</name>
</gene>
<keyword evidence="2" id="KW-1185">Reference proteome</keyword>
<dbReference type="InterPro" id="IPR036188">
    <property type="entry name" value="FAD/NAD-bd_sf"/>
</dbReference>
<dbReference type="AlphaFoldDB" id="A0A0U4NH86"/>
<evidence type="ECO:0000313" key="2">
    <source>
        <dbReference type="Proteomes" id="UP000217696"/>
    </source>
</evidence>
<sequence length="354" mass="38540">MRKPTQPIVIIGGGIAGLMAARVLMEAGEEVVVLDKGRSGGGRLATRRIGDATLDHGAQYFTVRSPEFAAEVAKWEEAGWVMPWFGSPNVRYRACGGMNRLTKHLAEPLDIGVRVRVTAVHPDPVGWKLDWVSEEQDFVPQMYDEVMPEDVYDPGAKASVKARAVILTAPVRQSLYILRAGETELPVPLLNELQAVDYLPCLAALVVLDGPSAVPEPGLWRADHPDSPVQLVVDNSMKGVSARTALTVYACGRWSKEHFNEPDEEIMRRLLADAAPWFKGANIVEAQLKRWRFSLVHKPYPGLFADAGLQAPLVLAGDAFIAPDDSTQSGRVESAALSGMAAARHLLKVLPVVD</sequence>
<dbReference type="Pfam" id="PF01593">
    <property type="entry name" value="Amino_oxidase"/>
    <property type="match status" value="1"/>
</dbReference>
<dbReference type="Pfam" id="PF13450">
    <property type="entry name" value="NAD_binding_8"/>
    <property type="match status" value="1"/>
</dbReference>
<dbReference type="Proteomes" id="UP000217696">
    <property type="component" value="Chromosome"/>
</dbReference>
<dbReference type="PANTHER" id="PTHR16128">
    <property type="entry name" value="FAD/NAD(P)-BINDING OXIDOREDUCTASE FAMILY PROTEIN"/>
    <property type="match status" value="1"/>
</dbReference>
<dbReference type="PANTHER" id="PTHR16128:SF5">
    <property type="entry name" value="FAD_NAD(P)-BINDING OXIDOREDUCTASE FAMILY PROTEIN"/>
    <property type="match status" value="1"/>
</dbReference>
<reference evidence="1 2" key="1">
    <citation type="submission" date="2015-12" db="EMBL/GenBank/DDBJ databases">
        <title>Genome sequence of Aneurinibacillus soli.</title>
        <authorList>
            <person name="Lee J.S."/>
            <person name="Lee K.C."/>
            <person name="Kim K.K."/>
            <person name="Lee B.W."/>
        </authorList>
    </citation>
    <scope>NUCLEOTIDE SEQUENCE [LARGE SCALE GENOMIC DNA]</scope>
    <source>
        <strain evidence="1 2">CB4</strain>
    </source>
</reference>
<dbReference type="InterPro" id="IPR002937">
    <property type="entry name" value="Amino_oxidase"/>
</dbReference>
<dbReference type="Gene3D" id="3.90.660.10">
    <property type="match status" value="1"/>
</dbReference>
<accession>A0A0U4NH86</accession>
<dbReference type="KEGG" id="asoc:CB4_02274"/>
<dbReference type="GO" id="GO:0016491">
    <property type="term" value="F:oxidoreductase activity"/>
    <property type="evidence" value="ECO:0007669"/>
    <property type="project" value="InterPro"/>
</dbReference>
<protein>
    <submittedName>
        <fullName evidence="1">Protoporphyrinogen oxidase</fullName>
    </submittedName>
</protein>
<dbReference type="SUPFAM" id="SSF51905">
    <property type="entry name" value="FAD/NAD(P)-binding domain"/>
    <property type="match status" value="1"/>
</dbReference>
<name>A0A0U4NH86_9BACL</name>
<dbReference type="OrthoDB" id="5792777at2"/>
<organism evidence="1 2">
    <name type="scientific">Aneurinibacillus soli</name>
    <dbReference type="NCBI Taxonomy" id="1500254"/>
    <lineage>
        <taxon>Bacteria</taxon>
        <taxon>Bacillati</taxon>
        <taxon>Bacillota</taxon>
        <taxon>Bacilli</taxon>
        <taxon>Bacillales</taxon>
        <taxon>Paenibacillaceae</taxon>
        <taxon>Aneurinibacillus group</taxon>
        <taxon>Aneurinibacillus</taxon>
    </lineage>
</organism>
<dbReference type="EMBL" id="AP017312">
    <property type="protein sequence ID" value="BAU28100.1"/>
    <property type="molecule type" value="Genomic_DNA"/>
</dbReference>
<evidence type="ECO:0000313" key="1">
    <source>
        <dbReference type="EMBL" id="BAU28100.1"/>
    </source>
</evidence>
<proteinExistence type="predicted"/>
<dbReference type="RefSeq" id="WP_096465886.1">
    <property type="nucleotide sequence ID" value="NZ_AP017312.1"/>
</dbReference>
<dbReference type="Gene3D" id="3.50.50.60">
    <property type="entry name" value="FAD/NAD(P)-binding domain"/>
    <property type="match status" value="1"/>
</dbReference>